<evidence type="ECO:0000313" key="1">
    <source>
        <dbReference type="EMBL" id="GEL50519.1"/>
    </source>
</evidence>
<organism evidence="1 2">
    <name type="scientific">Acetobacter tropicalis</name>
    <dbReference type="NCBI Taxonomy" id="104102"/>
    <lineage>
        <taxon>Bacteria</taxon>
        <taxon>Pseudomonadati</taxon>
        <taxon>Pseudomonadota</taxon>
        <taxon>Alphaproteobacteria</taxon>
        <taxon>Acetobacterales</taxon>
        <taxon>Acetobacteraceae</taxon>
        <taxon>Acetobacter</taxon>
    </lineage>
</organism>
<sequence>MSSRTGALRRHSHCAAPRIKIAAILGHRSLAKVMRYTKSVEQKKMELEAMAKFEKVSNAKNNSV</sequence>
<reference evidence="1 2" key="1">
    <citation type="submission" date="2019-07" db="EMBL/GenBank/DDBJ databases">
        <title>Whole genome shotgun sequence of Acetobacter tropicalis NBRC 16470.</title>
        <authorList>
            <person name="Hosoyama A."/>
            <person name="Uohara A."/>
            <person name="Ohji S."/>
            <person name="Ichikawa N."/>
        </authorList>
    </citation>
    <scope>NUCLEOTIDE SEQUENCE [LARGE SCALE GENOMIC DNA]</scope>
    <source>
        <strain evidence="1 2">NBRC 16470</strain>
    </source>
</reference>
<gene>
    <name evidence="1" type="ORF">ATR01nite_15940</name>
</gene>
<dbReference type="EMBL" id="BJVR01000012">
    <property type="protein sequence ID" value="GEL50519.1"/>
    <property type="molecule type" value="Genomic_DNA"/>
</dbReference>
<dbReference type="AlphaFoldDB" id="A0A511FNN0"/>
<comment type="caution">
    <text evidence="1">The sequence shown here is derived from an EMBL/GenBank/DDBJ whole genome shotgun (WGS) entry which is preliminary data.</text>
</comment>
<name>A0A511FNN0_9PROT</name>
<protein>
    <submittedName>
        <fullName evidence="1">Uncharacterized protein</fullName>
    </submittedName>
</protein>
<proteinExistence type="predicted"/>
<accession>A0A511FNN0</accession>
<dbReference type="Proteomes" id="UP000321800">
    <property type="component" value="Unassembled WGS sequence"/>
</dbReference>
<evidence type="ECO:0000313" key="2">
    <source>
        <dbReference type="Proteomes" id="UP000321800"/>
    </source>
</evidence>